<accession>A0A916UU64</accession>
<reference evidence="1" key="1">
    <citation type="journal article" date="2014" name="Int. J. Syst. Evol. Microbiol.">
        <title>Complete genome sequence of Corynebacterium casei LMG S-19264T (=DSM 44701T), isolated from a smear-ripened cheese.</title>
        <authorList>
            <consortium name="US DOE Joint Genome Institute (JGI-PGF)"/>
            <person name="Walter F."/>
            <person name="Albersmeier A."/>
            <person name="Kalinowski J."/>
            <person name="Ruckert C."/>
        </authorList>
    </citation>
    <scope>NUCLEOTIDE SEQUENCE</scope>
    <source>
        <strain evidence="1">CGMCC 1.10998</strain>
    </source>
</reference>
<organism evidence="1 2">
    <name type="scientific">Undibacterium terreum</name>
    <dbReference type="NCBI Taxonomy" id="1224302"/>
    <lineage>
        <taxon>Bacteria</taxon>
        <taxon>Pseudomonadati</taxon>
        <taxon>Pseudomonadota</taxon>
        <taxon>Betaproteobacteria</taxon>
        <taxon>Burkholderiales</taxon>
        <taxon>Oxalobacteraceae</taxon>
        <taxon>Undibacterium</taxon>
    </lineage>
</organism>
<dbReference type="AlphaFoldDB" id="A0A916UU64"/>
<name>A0A916UU64_9BURK</name>
<gene>
    <name evidence="1" type="ORF">GCM10011396_38060</name>
</gene>
<keyword evidence="2" id="KW-1185">Reference proteome</keyword>
<evidence type="ECO:0000313" key="1">
    <source>
        <dbReference type="EMBL" id="GGC87171.1"/>
    </source>
</evidence>
<proteinExistence type="predicted"/>
<evidence type="ECO:0000313" key="2">
    <source>
        <dbReference type="Proteomes" id="UP000637423"/>
    </source>
</evidence>
<dbReference type="InterPro" id="IPR014717">
    <property type="entry name" value="Transl_elong_EF1B/ribsomal_bS6"/>
</dbReference>
<dbReference type="Gene3D" id="3.30.70.60">
    <property type="match status" value="1"/>
</dbReference>
<dbReference type="Proteomes" id="UP000637423">
    <property type="component" value="Unassembled WGS sequence"/>
</dbReference>
<reference evidence="1" key="2">
    <citation type="submission" date="2020-09" db="EMBL/GenBank/DDBJ databases">
        <authorList>
            <person name="Sun Q."/>
            <person name="Zhou Y."/>
        </authorList>
    </citation>
    <scope>NUCLEOTIDE SEQUENCE</scope>
    <source>
        <strain evidence="1">CGMCC 1.10998</strain>
    </source>
</reference>
<sequence>MVMTFRFLRHGEFYVRRQLQLRPRFIVCLSVALAALVVTALAAAQVAFEHLNAEETIQEVIQQAKHRNQVIPSPSSISGTDLPRFDSAQLVEALHRVAEEVKLPADEISYALEGNENQAYLRYRVTLSVTASYPVIRKFAEHFQAQLPNVSLDSISCTRDDIAATALSCDLGLSAFYQKAVHG</sequence>
<dbReference type="EMBL" id="BMED01000004">
    <property type="protein sequence ID" value="GGC87171.1"/>
    <property type="molecule type" value="Genomic_DNA"/>
</dbReference>
<protein>
    <submittedName>
        <fullName evidence="1">Uncharacterized protein</fullName>
    </submittedName>
</protein>
<comment type="caution">
    <text evidence="1">The sequence shown here is derived from an EMBL/GenBank/DDBJ whole genome shotgun (WGS) entry which is preliminary data.</text>
</comment>